<comment type="caution">
    <text evidence="1">The sequence shown here is derived from an EMBL/GenBank/DDBJ whole genome shotgun (WGS) entry which is preliminary data.</text>
</comment>
<name>A0ACB9B861_ARCLA</name>
<proteinExistence type="predicted"/>
<organism evidence="1 2">
    <name type="scientific">Arctium lappa</name>
    <name type="common">Greater burdock</name>
    <name type="synonym">Lappa major</name>
    <dbReference type="NCBI Taxonomy" id="4217"/>
    <lineage>
        <taxon>Eukaryota</taxon>
        <taxon>Viridiplantae</taxon>
        <taxon>Streptophyta</taxon>
        <taxon>Embryophyta</taxon>
        <taxon>Tracheophyta</taxon>
        <taxon>Spermatophyta</taxon>
        <taxon>Magnoliopsida</taxon>
        <taxon>eudicotyledons</taxon>
        <taxon>Gunneridae</taxon>
        <taxon>Pentapetalae</taxon>
        <taxon>asterids</taxon>
        <taxon>campanulids</taxon>
        <taxon>Asterales</taxon>
        <taxon>Asteraceae</taxon>
        <taxon>Carduoideae</taxon>
        <taxon>Cardueae</taxon>
        <taxon>Arctiinae</taxon>
        <taxon>Arctium</taxon>
    </lineage>
</organism>
<protein>
    <submittedName>
        <fullName evidence="1">Uncharacterized protein</fullName>
    </submittedName>
</protein>
<reference evidence="1 2" key="2">
    <citation type="journal article" date="2022" name="Mol. Ecol. Resour.">
        <title>The genomes of chicory, endive, great burdock and yacon provide insights into Asteraceae paleo-polyploidization history and plant inulin production.</title>
        <authorList>
            <person name="Fan W."/>
            <person name="Wang S."/>
            <person name="Wang H."/>
            <person name="Wang A."/>
            <person name="Jiang F."/>
            <person name="Liu H."/>
            <person name="Zhao H."/>
            <person name="Xu D."/>
            <person name="Zhang Y."/>
        </authorList>
    </citation>
    <scope>NUCLEOTIDE SEQUENCE [LARGE SCALE GENOMIC DNA]</scope>
    <source>
        <strain evidence="2">cv. Niubang</strain>
    </source>
</reference>
<gene>
    <name evidence="1" type="ORF">L6452_19486</name>
</gene>
<sequence>MAISIEAKVYKLSMEFVQVRSNHSIYVGLHIVVLVTTDVGVVELGSIHSIPKSVELLDSTIMLFFKAKGYTCG</sequence>
<dbReference type="Proteomes" id="UP001055879">
    <property type="component" value="Linkage Group LG06"/>
</dbReference>
<keyword evidence="2" id="KW-1185">Reference proteome</keyword>
<dbReference type="EMBL" id="CM042052">
    <property type="protein sequence ID" value="KAI3718607.1"/>
    <property type="molecule type" value="Genomic_DNA"/>
</dbReference>
<reference evidence="2" key="1">
    <citation type="journal article" date="2022" name="Mol. Ecol. Resour.">
        <title>The genomes of chicory, endive, great burdock and yacon provide insights into Asteraceae palaeo-polyploidization history and plant inulin production.</title>
        <authorList>
            <person name="Fan W."/>
            <person name="Wang S."/>
            <person name="Wang H."/>
            <person name="Wang A."/>
            <person name="Jiang F."/>
            <person name="Liu H."/>
            <person name="Zhao H."/>
            <person name="Xu D."/>
            <person name="Zhang Y."/>
        </authorList>
    </citation>
    <scope>NUCLEOTIDE SEQUENCE [LARGE SCALE GENOMIC DNA]</scope>
    <source>
        <strain evidence="2">cv. Niubang</strain>
    </source>
</reference>
<accession>A0ACB9B861</accession>
<evidence type="ECO:0000313" key="1">
    <source>
        <dbReference type="EMBL" id="KAI3718607.1"/>
    </source>
</evidence>
<evidence type="ECO:0000313" key="2">
    <source>
        <dbReference type="Proteomes" id="UP001055879"/>
    </source>
</evidence>